<dbReference type="GO" id="GO:0016491">
    <property type="term" value="F:oxidoreductase activity"/>
    <property type="evidence" value="ECO:0007669"/>
    <property type="project" value="UniProtKB-KW"/>
</dbReference>
<accession>A0ABD4XJQ6</accession>
<dbReference type="InterPro" id="IPR002347">
    <property type="entry name" value="SDR_fam"/>
</dbReference>
<dbReference type="PRINTS" id="PR00080">
    <property type="entry name" value="SDRFAMILY"/>
</dbReference>
<evidence type="ECO:0000256" key="1">
    <source>
        <dbReference type="ARBA" id="ARBA00006484"/>
    </source>
</evidence>
<sequence length="240" mass="26039">MTHKILITGANRGIGLEMSKQLGLQGYKVILGVKDLSKGQIALHELVQAGVTRSQLDLVQVDLQNPESLINAANYVEKEHPDLDILVNNAGIAADMQKPALDTPLSDYKETLDINFLGTLQVIQHFLPVIKQNKGKIVAITGPFTATTWYNPAAYRVSKIALNGLIQTLAVDVINKKLPISIFGIFPGGVSTDINGHRQGPYMRSVAEGARDIINIMLADKEQNGKIIGPNGNILSEIQN</sequence>
<dbReference type="SUPFAM" id="SSF51735">
    <property type="entry name" value="NAD(P)-binding Rossmann-fold domains"/>
    <property type="match status" value="1"/>
</dbReference>
<evidence type="ECO:0000256" key="3">
    <source>
        <dbReference type="ARBA" id="ARBA00023002"/>
    </source>
</evidence>
<dbReference type="PANTHER" id="PTHR43963:SF6">
    <property type="entry name" value="CHAIN DEHYDROGENASE FAMILY PROTEIN, PUTATIVE (AFU_ORTHOLOGUE AFUA_3G15350)-RELATED"/>
    <property type="match status" value="1"/>
</dbReference>
<evidence type="ECO:0000256" key="2">
    <source>
        <dbReference type="ARBA" id="ARBA00022857"/>
    </source>
</evidence>
<comment type="caution">
    <text evidence="5">The sequence shown here is derived from an EMBL/GenBank/DDBJ whole genome shotgun (WGS) entry which is preliminary data.</text>
</comment>
<dbReference type="InterPro" id="IPR036291">
    <property type="entry name" value="NAD(P)-bd_dom_sf"/>
</dbReference>
<dbReference type="EMBL" id="JAANXN010000008">
    <property type="protein sequence ID" value="MDF8371406.1"/>
    <property type="molecule type" value="Genomic_DNA"/>
</dbReference>
<keyword evidence="2" id="KW-0521">NADP</keyword>
<organism evidence="5 6">
    <name type="scientific">Weissella paramesenteroides</name>
    <name type="common">Leuconostoc paramesenteroides</name>
    <dbReference type="NCBI Taxonomy" id="1249"/>
    <lineage>
        <taxon>Bacteria</taxon>
        <taxon>Bacillati</taxon>
        <taxon>Bacillota</taxon>
        <taxon>Bacilli</taxon>
        <taxon>Lactobacillales</taxon>
        <taxon>Lactobacillaceae</taxon>
        <taxon>Weissella</taxon>
    </lineage>
</organism>
<evidence type="ECO:0000256" key="4">
    <source>
        <dbReference type="RuleBase" id="RU000363"/>
    </source>
</evidence>
<name>A0ABD4XJQ6_WEIPA</name>
<comment type="similarity">
    <text evidence="1 4">Belongs to the short-chain dehydrogenases/reductases (SDR) family.</text>
</comment>
<keyword evidence="3" id="KW-0560">Oxidoreductase</keyword>
<dbReference type="PRINTS" id="PR00081">
    <property type="entry name" value="GDHRDH"/>
</dbReference>
<dbReference type="AlphaFoldDB" id="A0ABD4XJQ6"/>
<dbReference type="Proteomes" id="UP001215461">
    <property type="component" value="Unassembled WGS sequence"/>
</dbReference>
<reference evidence="5 6" key="1">
    <citation type="submission" date="2020-03" db="EMBL/GenBank/DDBJ databases">
        <title>Comparative genomics of Weissella paramesenteroides.</title>
        <authorList>
            <person name="Kant R."/>
            <person name="Takala T."/>
            <person name="Saris P."/>
        </authorList>
    </citation>
    <scope>NUCLEOTIDE SEQUENCE [LARGE SCALE GENOMIC DNA]</scope>
    <source>
        <strain evidence="5 6">SJ27-4</strain>
    </source>
</reference>
<dbReference type="RefSeq" id="WP_277362362.1">
    <property type="nucleotide sequence ID" value="NZ_CP049940.1"/>
</dbReference>
<evidence type="ECO:0000313" key="6">
    <source>
        <dbReference type="Proteomes" id="UP001215461"/>
    </source>
</evidence>
<protein>
    <submittedName>
        <fullName evidence="5">SDR family NAD(P)-dependent oxidoreductase</fullName>
    </submittedName>
</protein>
<proteinExistence type="inferred from homology"/>
<evidence type="ECO:0000313" key="5">
    <source>
        <dbReference type="EMBL" id="MDF8371406.1"/>
    </source>
</evidence>
<dbReference type="Pfam" id="PF00106">
    <property type="entry name" value="adh_short"/>
    <property type="match status" value="1"/>
</dbReference>
<gene>
    <name evidence="5" type="ORF">G9403_07080</name>
</gene>
<dbReference type="Gene3D" id="3.40.50.720">
    <property type="entry name" value="NAD(P)-binding Rossmann-like Domain"/>
    <property type="match status" value="1"/>
</dbReference>
<dbReference type="PANTHER" id="PTHR43963">
    <property type="entry name" value="CARBONYL REDUCTASE 1-RELATED"/>
    <property type="match status" value="1"/>
</dbReference>